<sequence length="326" mass="33870">MRRTEPRTGRRAILGAAGAAMLPGLARAQQPWPDRPVRLVVSFAPAGPADIVARIVGERLSQIWGQAAVIENRAGAGGNVGAQLVARARPDGTVALVTTSAFAVNPSLTRNAGYRPEELAPAALLASTPNLLAVRPDSPAKDIAGLIEMARRQPLNFGTAGVGTTPHLSAERLFRLLARVDAQHIPFTGAGPALTAVLGGQIELASVALPAAMEMVRQGAVRGLAVTGARRSAALPDVPTLTEQGFPGVDDVTWTAMFFPAATPPAILAKANADATLALEDPATRRRLESVGFDAMGGNLEAAAAYVAEETRRWAEVVRAVGVTLD</sequence>
<dbReference type="SUPFAM" id="SSF53850">
    <property type="entry name" value="Periplasmic binding protein-like II"/>
    <property type="match status" value="1"/>
</dbReference>
<dbReference type="PANTHER" id="PTHR42928:SF5">
    <property type="entry name" value="BLR1237 PROTEIN"/>
    <property type="match status" value="1"/>
</dbReference>
<dbReference type="InterPro" id="IPR005064">
    <property type="entry name" value="BUG"/>
</dbReference>
<dbReference type="Pfam" id="PF03401">
    <property type="entry name" value="TctC"/>
    <property type="match status" value="1"/>
</dbReference>
<organism evidence="2 3">
    <name type="scientific">Muricoccus vinaceus</name>
    <dbReference type="NCBI Taxonomy" id="424704"/>
    <lineage>
        <taxon>Bacteria</taxon>
        <taxon>Pseudomonadati</taxon>
        <taxon>Pseudomonadota</taxon>
        <taxon>Alphaproteobacteria</taxon>
        <taxon>Acetobacterales</taxon>
        <taxon>Roseomonadaceae</taxon>
        <taxon>Muricoccus</taxon>
    </lineage>
</organism>
<evidence type="ECO:0000313" key="3">
    <source>
        <dbReference type="Proteomes" id="UP001589789"/>
    </source>
</evidence>
<reference evidence="2 3" key="1">
    <citation type="submission" date="2024-09" db="EMBL/GenBank/DDBJ databases">
        <authorList>
            <person name="Sun Q."/>
            <person name="Mori K."/>
        </authorList>
    </citation>
    <scope>NUCLEOTIDE SEQUENCE [LARGE SCALE GENOMIC DNA]</scope>
    <source>
        <strain evidence="2 3">CCM 7468</strain>
    </source>
</reference>
<protein>
    <submittedName>
        <fullName evidence="2">Bug family tripartite tricarboxylate transporter substrate binding protein</fullName>
    </submittedName>
</protein>
<comment type="similarity">
    <text evidence="1">Belongs to the UPF0065 (bug) family.</text>
</comment>
<dbReference type="RefSeq" id="WP_377055800.1">
    <property type="nucleotide sequence ID" value="NZ_JBHLVZ010000085.1"/>
</dbReference>
<name>A0ABV6J0C9_9PROT</name>
<gene>
    <name evidence="2" type="ORF">ACFFIC_25715</name>
</gene>
<dbReference type="InterPro" id="IPR042100">
    <property type="entry name" value="Bug_dom1"/>
</dbReference>
<dbReference type="Gene3D" id="3.40.190.150">
    <property type="entry name" value="Bordetella uptake gene, domain 1"/>
    <property type="match status" value="1"/>
</dbReference>
<keyword evidence="3" id="KW-1185">Reference proteome</keyword>
<accession>A0ABV6J0C9</accession>
<evidence type="ECO:0000313" key="2">
    <source>
        <dbReference type="EMBL" id="MFC0388919.1"/>
    </source>
</evidence>
<proteinExistence type="inferred from homology"/>
<dbReference type="EMBL" id="JBHLVZ010000085">
    <property type="protein sequence ID" value="MFC0388919.1"/>
    <property type="molecule type" value="Genomic_DNA"/>
</dbReference>
<evidence type="ECO:0000256" key="1">
    <source>
        <dbReference type="ARBA" id="ARBA00006987"/>
    </source>
</evidence>
<dbReference type="Gene3D" id="3.40.190.10">
    <property type="entry name" value="Periplasmic binding protein-like II"/>
    <property type="match status" value="1"/>
</dbReference>
<comment type="caution">
    <text evidence="2">The sequence shown here is derived from an EMBL/GenBank/DDBJ whole genome shotgun (WGS) entry which is preliminary data.</text>
</comment>
<dbReference type="PANTHER" id="PTHR42928">
    <property type="entry name" value="TRICARBOXYLATE-BINDING PROTEIN"/>
    <property type="match status" value="1"/>
</dbReference>
<dbReference type="Proteomes" id="UP001589789">
    <property type="component" value="Unassembled WGS sequence"/>
</dbReference>
<dbReference type="PIRSF" id="PIRSF017082">
    <property type="entry name" value="YflP"/>
    <property type="match status" value="1"/>
</dbReference>